<dbReference type="Pfam" id="PF01471">
    <property type="entry name" value="PG_binding_1"/>
    <property type="match status" value="1"/>
</dbReference>
<dbReference type="InterPro" id="IPR052026">
    <property type="entry name" value="ExeA_AAA_ATPase_DNA-bind"/>
</dbReference>
<name>A0ABY4SAT5_AQUTE</name>
<dbReference type="SMART" id="SM00382">
    <property type="entry name" value="AAA"/>
    <property type="match status" value="1"/>
</dbReference>
<dbReference type="SUPFAM" id="SSF52540">
    <property type="entry name" value="P-loop containing nucleoside triphosphate hydrolases"/>
    <property type="match status" value="1"/>
</dbReference>
<dbReference type="PANTHER" id="PTHR35894:SF1">
    <property type="entry name" value="PHOSPHORIBULOKINASE _ URIDINE KINASE FAMILY"/>
    <property type="match status" value="1"/>
</dbReference>
<dbReference type="Gene3D" id="1.10.101.10">
    <property type="entry name" value="PGBD-like superfamily/PGBD"/>
    <property type="match status" value="1"/>
</dbReference>
<gene>
    <name evidence="2" type="ORF">MW290_26905</name>
</gene>
<dbReference type="Proteomes" id="UP001056201">
    <property type="component" value="Chromosome 2"/>
</dbReference>
<feature type="domain" description="AAA+ ATPase" evidence="1">
    <location>
        <begin position="42"/>
        <end position="189"/>
    </location>
</feature>
<evidence type="ECO:0000313" key="2">
    <source>
        <dbReference type="EMBL" id="URI09197.1"/>
    </source>
</evidence>
<dbReference type="SUPFAM" id="SSF47090">
    <property type="entry name" value="PGBD-like"/>
    <property type="match status" value="1"/>
</dbReference>
<dbReference type="Gene3D" id="3.90.70.10">
    <property type="entry name" value="Cysteine proteinases"/>
    <property type="match status" value="1"/>
</dbReference>
<dbReference type="InterPro" id="IPR027417">
    <property type="entry name" value="P-loop_NTPase"/>
</dbReference>
<reference evidence="2" key="1">
    <citation type="submission" date="2022-05" db="EMBL/GenBank/DDBJ databases">
        <title>An RpoN-dependent PEP-CTERM gene is involved in floc formation of an Aquincola tertiaricarbonis strain.</title>
        <authorList>
            <person name="Qiu D."/>
            <person name="Xia M."/>
        </authorList>
    </citation>
    <scope>NUCLEOTIDE SEQUENCE</scope>
    <source>
        <strain evidence="2">RN12</strain>
    </source>
</reference>
<dbReference type="InterPro" id="IPR002477">
    <property type="entry name" value="Peptidoglycan-bd-like"/>
</dbReference>
<dbReference type="EMBL" id="CP097636">
    <property type="protein sequence ID" value="URI09197.1"/>
    <property type="molecule type" value="Genomic_DNA"/>
</dbReference>
<protein>
    <submittedName>
        <fullName evidence="2">AAA family ATPase</fullName>
    </submittedName>
</protein>
<organism evidence="2 3">
    <name type="scientific">Aquincola tertiaricarbonis</name>
    <dbReference type="NCBI Taxonomy" id="391953"/>
    <lineage>
        <taxon>Bacteria</taxon>
        <taxon>Pseudomonadati</taxon>
        <taxon>Pseudomonadota</taxon>
        <taxon>Betaproteobacteria</taxon>
        <taxon>Burkholderiales</taxon>
        <taxon>Sphaerotilaceae</taxon>
        <taxon>Aquincola</taxon>
    </lineage>
</organism>
<dbReference type="PANTHER" id="PTHR35894">
    <property type="entry name" value="GENERAL SECRETION PATHWAY PROTEIN A-RELATED"/>
    <property type="match status" value="1"/>
</dbReference>
<dbReference type="InterPro" id="IPR003593">
    <property type="entry name" value="AAA+_ATPase"/>
</dbReference>
<sequence>MYEKFFGLKQAPFSIAPDPHYLFMSERHREALAHLLYGLGGGGGFVLLTGEIGAGKTTVCRCFLEQIPAHCHVAYIFNPKLSVLELLKTVCDEFRIAAPPAGPAATVKDYVDALNAFLLQAHAAGRNSVLVIDEAQNLSADVLEQLRLLTNLETSERKLLQIVLIGQPELRSMLARPALEQLAQRVIARYHLDALTAPETAQYVAHRMAVAGLQTALPFDRDALARVHQRSRGVPRRINLLCDRALLGAYARGTPRIGRRLVDQAAAEVFGAEAAPAVGRGRAWGLGLAATAGVAAGVVASALGVAVALQPGGWGGRVDDGRDGRLALAAPALGASAVQAPGASAAQPAAATPGTAASVAGAAAASSAVGAEAGTDGAPGNDNTALGPRLLAALPQDERSAWRLLAPAWGLPADAAEPCAAWAARQVQCFRGPANLAQVRMLDRPGLLTLSDGRGRSAYALLTGIGADAAELQVGDSRQTVPLGQLAEWWTGEYATLWRVAADDPATLARRLDQALGTAREGADLRARIQTFQRAQGLRADGVAGPMTTMQLNRATGVDEPRLARGR</sequence>
<evidence type="ECO:0000259" key="1">
    <source>
        <dbReference type="SMART" id="SM00382"/>
    </source>
</evidence>
<dbReference type="InterPro" id="IPR036365">
    <property type="entry name" value="PGBD-like_sf"/>
</dbReference>
<proteinExistence type="predicted"/>
<dbReference type="Pfam" id="PF13401">
    <property type="entry name" value="AAA_22"/>
    <property type="match status" value="1"/>
</dbReference>
<dbReference type="Gene3D" id="3.40.50.300">
    <property type="entry name" value="P-loop containing nucleotide triphosphate hydrolases"/>
    <property type="match status" value="1"/>
</dbReference>
<dbReference type="RefSeq" id="WP_250197429.1">
    <property type="nucleotide sequence ID" value="NZ_CP097636.1"/>
</dbReference>
<keyword evidence="3" id="KW-1185">Reference proteome</keyword>
<evidence type="ECO:0000313" key="3">
    <source>
        <dbReference type="Proteomes" id="UP001056201"/>
    </source>
</evidence>
<accession>A0ABY4SAT5</accession>
<dbReference type="InterPro" id="IPR036366">
    <property type="entry name" value="PGBDSf"/>
</dbReference>
<dbReference type="InterPro" id="IPR049945">
    <property type="entry name" value="AAA_22"/>
</dbReference>